<dbReference type="AlphaFoldDB" id="L7J7X5"/>
<reference evidence="2" key="1">
    <citation type="journal article" date="2012" name="PLoS Genet.">
        <title>Comparative analysis of the genomes of two field isolates of the rice blast fungus Magnaporthe oryzae.</title>
        <authorList>
            <person name="Xue M."/>
            <person name="Yang J."/>
            <person name="Li Z."/>
            <person name="Hu S."/>
            <person name="Yao N."/>
            <person name="Dean R.A."/>
            <person name="Zhao W."/>
            <person name="Shen M."/>
            <person name="Zhang H."/>
            <person name="Li C."/>
            <person name="Liu L."/>
            <person name="Cao L."/>
            <person name="Xu X."/>
            <person name="Xing Y."/>
            <person name="Hsiang T."/>
            <person name="Zhang Z."/>
            <person name="Xu J.R."/>
            <person name="Peng Y.L."/>
        </authorList>
    </citation>
    <scope>NUCLEOTIDE SEQUENCE [LARGE SCALE GENOMIC DNA]</scope>
    <source>
        <strain evidence="2">P131</strain>
    </source>
</reference>
<protein>
    <submittedName>
        <fullName evidence="2">Uncharacterized protein</fullName>
    </submittedName>
</protein>
<feature type="region of interest" description="Disordered" evidence="1">
    <location>
        <begin position="1"/>
        <end position="24"/>
    </location>
</feature>
<evidence type="ECO:0000313" key="2">
    <source>
        <dbReference type="EMBL" id="ELQ63625.1"/>
    </source>
</evidence>
<dbReference type="EMBL" id="JH795511">
    <property type="protein sequence ID" value="ELQ63625.1"/>
    <property type="molecule type" value="Genomic_DNA"/>
</dbReference>
<proteinExistence type="predicted"/>
<gene>
    <name evidence="2" type="ORF">OOW_P131scaffold00959g1</name>
</gene>
<evidence type="ECO:0000256" key="1">
    <source>
        <dbReference type="SAM" id="MobiDB-lite"/>
    </source>
</evidence>
<organism>
    <name type="scientific">Pyricularia oryzae (strain P131)</name>
    <name type="common">Rice blast fungus</name>
    <name type="synonym">Magnaporthe oryzae</name>
    <dbReference type="NCBI Taxonomy" id="1143193"/>
    <lineage>
        <taxon>Eukaryota</taxon>
        <taxon>Fungi</taxon>
        <taxon>Dikarya</taxon>
        <taxon>Ascomycota</taxon>
        <taxon>Pezizomycotina</taxon>
        <taxon>Sordariomycetes</taxon>
        <taxon>Sordariomycetidae</taxon>
        <taxon>Magnaporthales</taxon>
        <taxon>Pyriculariaceae</taxon>
        <taxon>Pyricularia</taxon>
    </lineage>
</organism>
<sequence length="43" mass="4519">MTSPVGRHGGNCTGEAEGPIGAPRNSCVWRRQRNKLAHGFGVG</sequence>
<name>L7J7X5_PYRO1</name>
<accession>L7J7X5</accession>